<dbReference type="STRING" id="266779.Meso_2381"/>
<dbReference type="KEGG" id="mes:Meso_2381"/>
<dbReference type="EMBL" id="CP000390">
    <property type="protein sequence ID" value="ABG63766.1"/>
    <property type="molecule type" value="Genomic_DNA"/>
</dbReference>
<evidence type="ECO:0000256" key="5">
    <source>
        <dbReference type="ARBA" id="ARBA00047517"/>
    </source>
</evidence>
<dbReference type="OrthoDB" id="9790858at2"/>
<organism evidence="8">
    <name type="scientific">Chelativorans sp. (strain BNC1)</name>
    <dbReference type="NCBI Taxonomy" id="266779"/>
    <lineage>
        <taxon>Bacteria</taxon>
        <taxon>Pseudomonadati</taxon>
        <taxon>Pseudomonadota</taxon>
        <taxon>Alphaproteobacteria</taxon>
        <taxon>Hyphomicrobiales</taxon>
        <taxon>Phyllobacteriaceae</taxon>
        <taxon>Chelativorans</taxon>
    </lineage>
</organism>
<dbReference type="PANTHER" id="PTHR43500">
    <property type="entry name" value="CYSTATHIONINE BETA-LYASE-RELATED"/>
    <property type="match status" value="1"/>
</dbReference>
<dbReference type="FunFam" id="3.40.640.10:FF:000046">
    <property type="entry name" value="Cystathionine gamma-lyase"/>
    <property type="match status" value="1"/>
</dbReference>
<dbReference type="InterPro" id="IPR015422">
    <property type="entry name" value="PyrdxlP-dep_Trfase_small"/>
</dbReference>
<proteinExistence type="inferred from homology"/>
<dbReference type="Gene3D" id="3.90.1150.10">
    <property type="entry name" value="Aspartate Aminotransferase, domain 1"/>
    <property type="match status" value="1"/>
</dbReference>
<sequence>MRKLSRCVHQPAVLHDGFVSLMPATHRASTIVFETAQDYRDRKRRGPDGYSYGLNGTPTSRTLEAQIAALEGAAHCTLMPSGMSAISLIALSVLKQGDRILIPDTVYPPVKNFCATFLAGIGIAHDIYHADCSDLEDLIGPDVRLIWAESPGSTTMEVQDLRAIATLGRRHGILTGCDNTWATPLLLQPLALGIDFSMQALTKYASGHSDILMGSVAVNDPALNAKLKETRTIMGIGVSPDDCSLVLRGLCTLGVRLAHVGRTGLNLAQHLKAFASVSRVLHSAFPECEGHEIWEREAQGYTGTFSAEVRVPSPAVLDEAIGLSRFFAIGASWGGTHSLIAPMTVDDTRKWPRVPGATYIRLSIGLEDERDLREDLDRIFGYLDAALVETAAQ</sequence>
<dbReference type="InterPro" id="IPR015421">
    <property type="entry name" value="PyrdxlP-dep_Trfase_major"/>
</dbReference>
<evidence type="ECO:0000313" key="8">
    <source>
        <dbReference type="EMBL" id="ABG63766.1"/>
    </source>
</evidence>
<dbReference type="AlphaFoldDB" id="Q11FQ9"/>
<keyword evidence="3 6" id="KW-0663">Pyridoxal phosphate</keyword>
<evidence type="ECO:0000256" key="6">
    <source>
        <dbReference type="PIRSR" id="PIRSR001434-2"/>
    </source>
</evidence>
<dbReference type="Gene3D" id="3.40.640.10">
    <property type="entry name" value="Type I PLP-dependent aspartate aminotransferase-like (Major domain)"/>
    <property type="match status" value="1"/>
</dbReference>
<dbReference type="SUPFAM" id="SSF53383">
    <property type="entry name" value="PLP-dependent transferases"/>
    <property type="match status" value="1"/>
</dbReference>
<dbReference type="InterPro" id="IPR006233">
    <property type="entry name" value="Cys_b_lyase_bac"/>
</dbReference>
<dbReference type="HOGENOM" id="CLU_018986_5_1_5"/>
<keyword evidence="4" id="KW-0456">Lyase</keyword>
<evidence type="ECO:0000256" key="1">
    <source>
        <dbReference type="ARBA" id="ARBA00001933"/>
    </source>
</evidence>
<evidence type="ECO:0000256" key="4">
    <source>
        <dbReference type="ARBA" id="ARBA00023239"/>
    </source>
</evidence>
<evidence type="ECO:0000256" key="7">
    <source>
        <dbReference type="RuleBase" id="RU362118"/>
    </source>
</evidence>
<dbReference type="Pfam" id="PF01053">
    <property type="entry name" value="Cys_Met_Meta_PP"/>
    <property type="match status" value="1"/>
</dbReference>
<dbReference type="GO" id="GO:0019450">
    <property type="term" value="P:L-cysteine catabolic process to pyruvate"/>
    <property type="evidence" value="ECO:0007669"/>
    <property type="project" value="TreeGrafter"/>
</dbReference>
<protein>
    <submittedName>
        <fullName evidence="8">Cys/Met metabolism pyridoxal-phosphate-dependent enzymes</fullName>
    </submittedName>
</protein>
<dbReference type="InterPro" id="IPR000277">
    <property type="entry name" value="Cys/Met-Metab_PyrdxlP-dep_enz"/>
</dbReference>
<dbReference type="eggNOG" id="COG0626">
    <property type="taxonomic scope" value="Bacteria"/>
</dbReference>
<dbReference type="PIRSF" id="PIRSF001434">
    <property type="entry name" value="CGS"/>
    <property type="match status" value="1"/>
</dbReference>
<comment type="catalytic activity">
    <reaction evidence="5">
        <text>L,L-cystathionine + H2O = L-homocysteine + pyruvate + NH4(+)</text>
        <dbReference type="Rhea" id="RHEA:13965"/>
        <dbReference type="ChEBI" id="CHEBI:15361"/>
        <dbReference type="ChEBI" id="CHEBI:15377"/>
        <dbReference type="ChEBI" id="CHEBI:28938"/>
        <dbReference type="ChEBI" id="CHEBI:58161"/>
        <dbReference type="ChEBI" id="CHEBI:58199"/>
    </reaction>
</comment>
<dbReference type="InterPro" id="IPR015424">
    <property type="entry name" value="PyrdxlP-dep_Trfase"/>
</dbReference>
<name>Q11FQ9_CHESB</name>
<accession>Q11FQ9</accession>
<comment type="similarity">
    <text evidence="2 7">Belongs to the trans-sulfuration enzymes family.</text>
</comment>
<dbReference type="GO" id="GO:0030170">
    <property type="term" value="F:pyridoxal phosphate binding"/>
    <property type="evidence" value="ECO:0007669"/>
    <property type="project" value="InterPro"/>
</dbReference>
<reference evidence="8" key="1">
    <citation type="submission" date="2006-06" db="EMBL/GenBank/DDBJ databases">
        <title>Complete sequence of chromosome of Chelativorans sp. BNC1.</title>
        <authorList>
            <consortium name="US DOE Joint Genome Institute"/>
            <person name="Copeland A."/>
            <person name="Lucas S."/>
            <person name="Lapidus A."/>
            <person name="Barry K."/>
            <person name="Detter J.C."/>
            <person name="Glavina del Rio T."/>
            <person name="Hammon N."/>
            <person name="Israni S."/>
            <person name="Dalin E."/>
            <person name="Tice H."/>
            <person name="Pitluck S."/>
            <person name="Chertkov O."/>
            <person name="Brettin T."/>
            <person name="Bruce D."/>
            <person name="Han C."/>
            <person name="Tapia R."/>
            <person name="Gilna P."/>
            <person name="Schmutz J."/>
            <person name="Larimer F."/>
            <person name="Land M."/>
            <person name="Hauser L."/>
            <person name="Kyrpides N."/>
            <person name="Mikhailova N."/>
            <person name="Richardson P."/>
        </authorList>
    </citation>
    <scope>NUCLEOTIDE SEQUENCE</scope>
    <source>
        <strain evidence="8">BNC1</strain>
    </source>
</reference>
<feature type="modified residue" description="N6-(pyridoxal phosphate)lysine" evidence="6">
    <location>
        <position position="203"/>
    </location>
</feature>
<dbReference type="PANTHER" id="PTHR43500:SF1">
    <property type="entry name" value="CYSTATHIONINE BETA-LYASE-RELATED"/>
    <property type="match status" value="1"/>
</dbReference>
<gene>
    <name evidence="8" type="ordered locus">Meso_2381</name>
</gene>
<dbReference type="GO" id="GO:0019346">
    <property type="term" value="P:transsulfuration"/>
    <property type="evidence" value="ECO:0007669"/>
    <property type="project" value="InterPro"/>
</dbReference>
<dbReference type="GO" id="GO:0047804">
    <property type="term" value="F:cysteine-S-conjugate beta-lyase activity"/>
    <property type="evidence" value="ECO:0007669"/>
    <property type="project" value="InterPro"/>
</dbReference>
<comment type="cofactor">
    <cofactor evidence="1 7">
        <name>pyridoxal 5'-phosphate</name>
        <dbReference type="ChEBI" id="CHEBI:597326"/>
    </cofactor>
</comment>
<evidence type="ECO:0000256" key="2">
    <source>
        <dbReference type="ARBA" id="ARBA00009077"/>
    </source>
</evidence>
<evidence type="ECO:0000256" key="3">
    <source>
        <dbReference type="ARBA" id="ARBA00022898"/>
    </source>
</evidence>